<sequence length="244" mass="27551">MAQAVAEDINQEDSNDQGSLGEALQQVNTGEHEEDGTLALVLHHSRSLDSSHFEGIPPVPLFQSPEQSVQDNAPVSSRETLDINEDNPVLEDRIIQPHVLTTDQNEDGISSVQQDLQAVINASGPLVYVEGFMDRSSKTAAGDVVGAKKVIRRNGVQEFITRCLELFDIAFWTCSDRNLLYDYTQYLFSGEQWDKFLFRWDQGKTLDTKERWTRNNREIRLVLKSLKSVWGRVPVRKGFGSLDI</sequence>
<comment type="caution">
    <text evidence="2">The sequence shown here is derived from an EMBL/GenBank/DDBJ whole genome shotgun (WGS) entry which is preliminary data.</text>
</comment>
<dbReference type="InterPro" id="IPR023214">
    <property type="entry name" value="HAD_sf"/>
</dbReference>
<gene>
    <name evidence="2" type="ORF">R1sor_011386</name>
</gene>
<keyword evidence="3" id="KW-1185">Reference proteome</keyword>
<evidence type="ECO:0000313" key="2">
    <source>
        <dbReference type="EMBL" id="KAL3697310.1"/>
    </source>
</evidence>
<dbReference type="Proteomes" id="UP001633002">
    <property type="component" value="Unassembled WGS sequence"/>
</dbReference>
<feature type="region of interest" description="Disordered" evidence="1">
    <location>
        <begin position="1"/>
        <end position="36"/>
    </location>
</feature>
<reference evidence="2 3" key="1">
    <citation type="submission" date="2024-09" db="EMBL/GenBank/DDBJ databases">
        <title>Chromosome-scale assembly of Riccia sorocarpa.</title>
        <authorList>
            <person name="Paukszto L."/>
        </authorList>
    </citation>
    <scope>NUCLEOTIDE SEQUENCE [LARGE SCALE GENOMIC DNA]</scope>
    <source>
        <strain evidence="2">LP-2024</strain>
        <tissue evidence="2">Aerial parts of the thallus</tissue>
    </source>
</reference>
<dbReference type="Gene3D" id="3.40.50.1000">
    <property type="entry name" value="HAD superfamily/HAD-like"/>
    <property type="match status" value="1"/>
</dbReference>
<accession>A0ABD3I4M7</accession>
<proteinExistence type="predicted"/>
<dbReference type="AlphaFoldDB" id="A0ABD3I4M7"/>
<dbReference type="EMBL" id="JBJQOH010000002">
    <property type="protein sequence ID" value="KAL3697310.1"/>
    <property type="molecule type" value="Genomic_DNA"/>
</dbReference>
<evidence type="ECO:0000256" key="1">
    <source>
        <dbReference type="SAM" id="MobiDB-lite"/>
    </source>
</evidence>
<protein>
    <submittedName>
        <fullName evidence="2">Uncharacterized protein</fullName>
    </submittedName>
</protein>
<name>A0ABD3I4M7_9MARC</name>
<organism evidence="2 3">
    <name type="scientific">Riccia sorocarpa</name>
    <dbReference type="NCBI Taxonomy" id="122646"/>
    <lineage>
        <taxon>Eukaryota</taxon>
        <taxon>Viridiplantae</taxon>
        <taxon>Streptophyta</taxon>
        <taxon>Embryophyta</taxon>
        <taxon>Marchantiophyta</taxon>
        <taxon>Marchantiopsida</taxon>
        <taxon>Marchantiidae</taxon>
        <taxon>Marchantiales</taxon>
        <taxon>Ricciaceae</taxon>
        <taxon>Riccia</taxon>
    </lineage>
</organism>
<evidence type="ECO:0000313" key="3">
    <source>
        <dbReference type="Proteomes" id="UP001633002"/>
    </source>
</evidence>